<dbReference type="PANTHER" id="PTHR48212:SF1">
    <property type="entry name" value="CCHC-TYPE DOMAIN-CONTAINING PROTEIN"/>
    <property type="match status" value="1"/>
</dbReference>
<protein>
    <submittedName>
        <fullName evidence="2">Uncharacterized protein</fullName>
    </submittedName>
</protein>
<dbReference type="KEGG" id="ats:109737455"/>
<name>A0A453R7J3_AEGTS</name>
<proteinExistence type="predicted"/>
<reference evidence="3" key="1">
    <citation type="journal article" date="2014" name="Science">
        <title>Ancient hybridizations among the ancestral genomes of bread wheat.</title>
        <authorList>
            <consortium name="International Wheat Genome Sequencing Consortium,"/>
            <person name="Marcussen T."/>
            <person name="Sandve S.R."/>
            <person name="Heier L."/>
            <person name="Spannagl M."/>
            <person name="Pfeifer M."/>
            <person name="Jakobsen K.S."/>
            <person name="Wulff B.B."/>
            <person name="Steuernagel B."/>
            <person name="Mayer K.F."/>
            <person name="Olsen O.A."/>
        </authorList>
    </citation>
    <scope>NUCLEOTIDE SEQUENCE [LARGE SCALE GENOMIC DNA]</scope>
    <source>
        <strain evidence="3">cv. AL8/78</strain>
    </source>
</reference>
<reference evidence="2" key="3">
    <citation type="journal article" date="2017" name="Nature">
        <title>Genome sequence of the progenitor of the wheat D genome Aegilops tauschii.</title>
        <authorList>
            <person name="Luo M.C."/>
            <person name="Gu Y.Q."/>
            <person name="Puiu D."/>
            <person name="Wang H."/>
            <person name="Twardziok S.O."/>
            <person name="Deal K.R."/>
            <person name="Huo N."/>
            <person name="Zhu T."/>
            <person name="Wang L."/>
            <person name="Wang Y."/>
            <person name="McGuire P.E."/>
            <person name="Liu S."/>
            <person name="Long H."/>
            <person name="Ramasamy R.K."/>
            <person name="Rodriguez J.C."/>
            <person name="Van S.L."/>
            <person name="Yuan L."/>
            <person name="Wang Z."/>
            <person name="Xia Z."/>
            <person name="Xiao L."/>
            <person name="Anderson O.D."/>
            <person name="Ouyang S."/>
            <person name="Liang Y."/>
            <person name="Zimin A.V."/>
            <person name="Pertea G."/>
            <person name="Qi P."/>
            <person name="Bennetzen J.L."/>
            <person name="Dai X."/>
            <person name="Dawson M.W."/>
            <person name="Muller H.G."/>
            <person name="Kugler K."/>
            <person name="Rivarola-Duarte L."/>
            <person name="Spannagl M."/>
            <person name="Mayer K.F.X."/>
            <person name="Lu F.H."/>
            <person name="Bevan M.W."/>
            <person name="Leroy P."/>
            <person name="Li P."/>
            <person name="You F.M."/>
            <person name="Sun Q."/>
            <person name="Liu Z."/>
            <person name="Lyons E."/>
            <person name="Wicker T."/>
            <person name="Salzberg S.L."/>
            <person name="Devos K.M."/>
            <person name="Dvorak J."/>
        </authorList>
    </citation>
    <scope>NUCLEOTIDE SEQUENCE [LARGE SCALE GENOMIC DNA]</scope>
    <source>
        <strain evidence="2">cv. AL8/78</strain>
    </source>
</reference>
<feature type="region of interest" description="Disordered" evidence="1">
    <location>
        <begin position="1"/>
        <end position="30"/>
    </location>
</feature>
<reference evidence="3" key="2">
    <citation type="journal article" date="2017" name="Nat. Plants">
        <title>The Aegilops tauschii genome reveals multiple impacts of transposons.</title>
        <authorList>
            <person name="Zhao G."/>
            <person name="Zou C."/>
            <person name="Li K."/>
            <person name="Wang K."/>
            <person name="Li T."/>
            <person name="Gao L."/>
            <person name="Zhang X."/>
            <person name="Wang H."/>
            <person name="Yang Z."/>
            <person name="Liu X."/>
            <person name="Jiang W."/>
            <person name="Mao L."/>
            <person name="Kong X."/>
            <person name="Jiao Y."/>
            <person name="Jia J."/>
        </authorList>
    </citation>
    <scope>NUCLEOTIDE SEQUENCE [LARGE SCALE GENOMIC DNA]</scope>
    <source>
        <strain evidence="3">cv. AL8/78</strain>
    </source>
</reference>
<evidence type="ECO:0000256" key="1">
    <source>
        <dbReference type="SAM" id="MobiDB-lite"/>
    </source>
</evidence>
<dbReference type="PANTHER" id="PTHR48212">
    <property type="entry name" value="CCHC-TYPE DOMAIN-CONTAINING PROTEIN"/>
    <property type="match status" value="1"/>
</dbReference>
<keyword evidence="3" id="KW-1185">Reference proteome</keyword>
<dbReference type="GeneID" id="109737455"/>
<reference evidence="2" key="4">
    <citation type="submission" date="2019-03" db="UniProtKB">
        <authorList>
            <consortium name="EnsemblPlants"/>
        </authorList>
    </citation>
    <scope>IDENTIFICATION</scope>
</reference>
<accession>A0A453R7J3</accession>
<dbReference type="EnsemblPlants" id="AET7Gv20489200.2">
    <property type="protein sequence ID" value="AET7Gv20489200.2"/>
    <property type="gene ID" value="AET7Gv20489200"/>
</dbReference>
<organism evidence="2 3">
    <name type="scientific">Aegilops tauschii subsp. strangulata</name>
    <name type="common">Goatgrass</name>
    <dbReference type="NCBI Taxonomy" id="200361"/>
    <lineage>
        <taxon>Eukaryota</taxon>
        <taxon>Viridiplantae</taxon>
        <taxon>Streptophyta</taxon>
        <taxon>Embryophyta</taxon>
        <taxon>Tracheophyta</taxon>
        <taxon>Spermatophyta</taxon>
        <taxon>Magnoliopsida</taxon>
        <taxon>Liliopsida</taxon>
        <taxon>Poales</taxon>
        <taxon>Poaceae</taxon>
        <taxon>BOP clade</taxon>
        <taxon>Pooideae</taxon>
        <taxon>Triticodae</taxon>
        <taxon>Triticeae</taxon>
        <taxon>Triticinae</taxon>
        <taxon>Aegilops</taxon>
    </lineage>
</organism>
<dbReference type="OMA" id="CTRIESM"/>
<sequence>MSFAQEHSSHKNNYSHGWPENPNMPYRNNNPEISSFASSYPMQGFRYEEESHNYAPQQFYSPPTHIPQHQEMLPMELNGPPFGQPTPSTQVPTQDDFDDIDKLTLLSLEFTWSAEDDPIRPVILEEMKKIKSGKELVEEVRKIEKNINAVSTISSLLELSVAGISLEVCEVPTPSHSAEQDSESPEEEILQIQEEILEAKAQDDLELEYPNEQVEDPMSISPEEVKEVAVDELEEPEIHLPIVTQERDVAGLSNPLDDMSPYDLFASTLHYMMPSLNIDLKTHLLGYDDTYTVGGIALIPDDHNYFPRASPMLNETYHSHASLELNDKYHPHVSVDLADFYHPKHVLYSYAYVIGYSIDDLEGIIPTTCIVSFVECSFRFLLVHESLHADQVRGDIPWDPGGS</sequence>
<dbReference type="RefSeq" id="XP_020152175.1">
    <property type="nucleotide sequence ID" value="XM_020296586.4"/>
</dbReference>
<dbReference type="Proteomes" id="UP000015105">
    <property type="component" value="Chromosome 7D"/>
</dbReference>
<reference evidence="2" key="5">
    <citation type="journal article" date="2021" name="G3 (Bethesda)">
        <title>Aegilops tauschii genome assembly Aet v5.0 features greater sequence contiguity and improved annotation.</title>
        <authorList>
            <person name="Wang L."/>
            <person name="Zhu T."/>
            <person name="Rodriguez J.C."/>
            <person name="Deal K.R."/>
            <person name="Dubcovsky J."/>
            <person name="McGuire P.E."/>
            <person name="Lux T."/>
            <person name="Spannagl M."/>
            <person name="Mayer K.F.X."/>
            <person name="Baldrich P."/>
            <person name="Meyers B.C."/>
            <person name="Huo N."/>
            <person name="Gu Y.Q."/>
            <person name="Zhou H."/>
            <person name="Devos K.M."/>
            <person name="Bennetzen J.L."/>
            <person name="Unver T."/>
            <person name="Budak H."/>
            <person name="Gulick P.J."/>
            <person name="Galiba G."/>
            <person name="Kalapos B."/>
            <person name="Nelson D.R."/>
            <person name="Li P."/>
            <person name="You F.M."/>
            <person name="Luo M.C."/>
            <person name="Dvorak J."/>
        </authorList>
    </citation>
    <scope>NUCLEOTIDE SEQUENCE [LARGE SCALE GENOMIC DNA]</scope>
    <source>
        <strain evidence="2">cv. AL8/78</strain>
    </source>
</reference>
<dbReference type="OrthoDB" id="657723at2759"/>
<evidence type="ECO:0000313" key="3">
    <source>
        <dbReference type="Proteomes" id="UP000015105"/>
    </source>
</evidence>
<dbReference type="Gramene" id="AET7Gv20489200.2">
    <property type="protein sequence ID" value="AET7Gv20489200.2"/>
    <property type="gene ID" value="AET7Gv20489200"/>
</dbReference>
<dbReference type="AlphaFoldDB" id="A0A453R7J3"/>
<evidence type="ECO:0000313" key="2">
    <source>
        <dbReference type="EnsemblPlants" id="AET7Gv20489200.2"/>
    </source>
</evidence>